<dbReference type="RefSeq" id="WP_059750972.1">
    <property type="nucleotide sequence ID" value="NZ_LOXM01000108.1"/>
</dbReference>
<organism evidence="6 7">
    <name type="scientific">Burkholderia ubonensis</name>
    <dbReference type="NCBI Taxonomy" id="101571"/>
    <lineage>
        <taxon>Bacteria</taxon>
        <taxon>Pseudomonadati</taxon>
        <taxon>Pseudomonadota</taxon>
        <taxon>Betaproteobacteria</taxon>
        <taxon>Burkholderiales</taxon>
        <taxon>Burkholderiaceae</taxon>
        <taxon>Burkholderia</taxon>
        <taxon>Burkholderia cepacia complex</taxon>
    </lineage>
</organism>
<dbReference type="Pfam" id="PF03358">
    <property type="entry name" value="FMN_red"/>
    <property type="match status" value="1"/>
</dbReference>
<dbReference type="Gene3D" id="3.40.50.360">
    <property type="match status" value="1"/>
</dbReference>
<dbReference type="InterPro" id="IPR029039">
    <property type="entry name" value="Flavoprotein-like_sf"/>
</dbReference>
<comment type="similarity">
    <text evidence="1">Belongs to the SsuE family.</text>
</comment>
<keyword evidence="3" id="KW-0288">FMN</keyword>
<evidence type="ECO:0000256" key="1">
    <source>
        <dbReference type="ARBA" id="ARBA00005990"/>
    </source>
</evidence>
<dbReference type="InterPro" id="IPR051814">
    <property type="entry name" value="NAD(P)H-dep_FMN_reductase"/>
</dbReference>
<feature type="domain" description="NADPH-dependent FMN reductase-like" evidence="5">
    <location>
        <begin position="2"/>
        <end position="140"/>
    </location>
</feature>
<reference evidence="6 7" key="1">
    <citation type="submission" date="2015-11" db="EMBL/GenBank/DDBJ databases">
        <title>Expanding the genomic diversity of Burkholderia species for the development of highly accurate diagnostics.</title>
        <authorList>
            <person name="Sahl J."/>
            <person name="Keim P."/>
            <person name="Wagner D."/>
        </authorList>
    </citation>
    <scope>NUCLEOTIDE SEQUENCE [LARGE SCALE GENOMIC DNA]</scope>
    <source>
        <strain evidence="6 7">MSMB2036</strain>
    </source>
</reference>
<accession>A0A103RJ48</accession>
<protein>
    <recommendedName>
        <fullName evidence="5">NADPH-dependent FMN reductase-like domain-containing protein</fullName>
    </recommendedName>
</protein>
<dbReference type="InterPro" id="IPR005025">
    <property type="entry name" value="FMN_Rdtase-like_dom"/>
</dbReference>
<gene>
    <name evidence="6" type="ORF">WJ33_23390</name>
</gene>
<dbReference type="Proteomes" id="UP000064029">
    <property type="component" value="Unassembled WGS sequence"/>
</dbReference>
<evidence type="ECO:0000256" key="4">
    <source>
        <dbReference type="ARBA" id="ARBA00023002"/>
    </source>
</evidence>
<dbReference type="SUPFAM" id="SSF52218">
    <property type="entry name" value="Flavoproteins"/>
    <property type="match status" value="1"/>
</dbReference>
<dbReference type="PANTHER" id="PTHR43408">
    <property type="entry name" value="FMN REDUCTASE (NADPH)"/>
    <property type="match status" value="1"/>
</dbReference>
<evidence type="ECO:0000256" key="3">
    <source>
        <dbReference type="ARBA" id="ARBA00022643"/>
    </source>
</evidence>
<sequence>MIVGILGSGGNDSLCRLGLMVVAARVRASGAEFDLVDLKQEFRHLHEPADYASPPPGSQTERLRRRVARASGIVLATPVYHGSFSGLLKNALDHLQVGAFRHRAVGPVTAGGGPRTVNAAAEPLRGVVRALAGWATPTYVGLVADDFGPDGLRDDVHRRVIALVDELRFLGGLRDADSASGNSRLPQKRQC</sequence>
<evidence type="ECO:0000256" key="2">
    <source>
        <dbReference type="ARBA" id="ARBA00022630"/>
    </source>
</evidence>
<evidence type="ECO:0000313" key="6">
    <source>
        <dbReference type="EMBL" id="KVG68757.1"/>
    </source>
</evidence>
<dbReference type="GO" id="GO:0016491">
    <property type="term" value="F:oxidoreductase activity"/>
    <property type="evidence" value="ECO:0007669"/>
    <property type="project" value="UniProtKB-KW"/>
</dbReference>
<dbReference type="PANTHER" id="PTHR43408:SF2">
    <property type="entry name" value="FMN REDUCTASE (NADPH)"/>
    <property type="match status" value="1"/>
</dbReference>
<evidence type="ECO:0000313" key="7">
    <source>
        <dbReference type="Proteomes" id="UP000064029"/>
    </source>
</evidence>
<dbReference type="OrthoDB" id="1643408at2"/>
<dbReference type="AlphaFoldDB" id="A0A103RJ48"/>
<keyword evidence="2" id="KW-0285">Flavoprotein</keyword>
<comment type="caution">
    <text evidence="6">The sequence shown here is derived from an EMBL/GenBank/DDBJ whole genome shotgun (WGS) entry which is preliminary data.</text>
</comment>
<name>A0A103RJ48_9BURK</name>
<proteinExistence type="inferred from homology"/>
<dbReference type="EMBL" id="LOXM01000108">
    <property type="protein sequence ID" value="KVG68757.1"/>
    <property type="molecule type" value="Genomic_DNA"/>
</dbReference>
<evidence type="ECO:0000259" key="5">
    <source>
        <dbReference type="Pfam" id="PF03358"/>
    </source>
</evidence>
<keyword evidence="4" id="KW-0560">Oxidoreductase</keyword>